<evidence type="ECO:0000313" key="2">
    <source>
        <dbReference type="Proteomes" id="UP001165366"/>
    </source>
</evidence>
<dbReference type="Proteomes" id="UP001165366">
    <property type="component" value="Unassembled WGS sequence"/>
</dbReference>
<name>A0ABS9KDU8_9BACT</name>
<comment type="caution">
    <text evidence="1">The sequence shown here is derived from an EMBL/GenBank/DDBJ whole genome shotgun (WGS) entry which is preliminary data.</text>
</comment>
<keyword evidence="2" id="KW-1185">Reference proteome</keyword>
<dbReference type="EMBL" id="JAKLWS010000011">
    <property type="protein sequence ID" value="MCG2589011.1"/>
    <property type="molecule type" value="Genomic_DNA"/>
</dbReference>
<dbReference type="RefSeq" id="WP_237854207.1">
    <property type="nucleotide sequence ID" value="NZ_JAKLWS010000011.1"/>
</dbReference>
<gene>
    <name evidence="1" type="ORF">L6773_10555</name>
</gene>
<organism evidence="1 2">
    <name type="scientific">Rhodohalobacter sulfatireducens</name>
    <dbReference type="NCBI Taxonomy" id="2911366"/>
    <lineage>
        <taxon>Bacteria</taxon>
        <taxon>Pseudomonadati</taxon>
        <taxon>Balneolota</taxon>
        <taxon>Balneolia</taxon>
        <taxon>Balneolales</taxon>
        <taxon>Balneolaceae</taxon>
        <taxon>Rhodohalobacter</taxon>
    </lineage>
</organism>
<accession>A0ABS9KDU8</accession>
<sequence>MNEAIPVTAGRGECGNEPVLGVRHTIQNVRDDNNFDEVALQIYHKQVILYKSTNFIWNL</sequence>
<reference evidence="1" key="1">
    <citation type="submission" date="2022-01" db="EMBL/GenBank/DDBJ databases">
        <authorList>
            <person name="Wang Y."/>
        </authorList>
    </citation>
    <scope>NUCLEOTIDE SEQUENCE</scope>
    <source>
        <strain evidence="1">WB101</strain>
    </source>
</reference>
<reference evidence="1" key="2">
    <citation type="submission" date="2024-05" db="EMBL/GenBank/DDBJ databases">
        <title>Rhodohalobacter halophilus gen. nov., sp. nov., a moderately halophilic member of the family Balneolaceae.</title>
        <authorList>
            <person name="Xia J."/>
        </authorList>
    </citation>
    <scope>NUCLEOTIDE SEQUENCE</scope>
    <source>
        <strain evidence="1">WB101</strain>
    </source>
</reference>
<proteinExistence type="predicted"/>
<protein>
    <submittedName>
        <fullName evidence="1">Uncharacterized protein</fullName>
    </submittedName>
</protein>
<evidence type="ECO:0000313" key="1">
    <source>
        <dbReference type="EMBL" id="MCG2589011.1"/>
    </source>
</evidence>